<sequence>MTWCIKSFQELTNDELYEILQVRTAIFVVEQKCAYLEVDGKDKLAYHLFKKENEKIIAYLRVLPKGISYQEASLGRIIVKQAQRGTGLGRELVARGIDFLENELHEKTIKIQAQSRLQTFYESFGFRPVSDIYSDEGLPHVDMLKTP</sequence>
<protein>
    <submittedName>
        <fullName evidence="1">Acetyltransferase family protein</fullName>
    </submittedName>
</protein>
<dbReference type="InterPro" id="IPR016181">
    <property type="entry name" value="Acyl_CoA_acyltransferase"/>
</dbReference>
<dbReference type="Proteomes" id="UP000031829">
    <property type="component" value="Chromosome"/>
</dbReference>
<dbReference type="GeneID" id="93640945"/>
<accession>A0A0B6AV16</accession>
<dbReference type="RefSeq" id="WP_013081678.1">
    <property type="nucleotide sequence ID" value="NZ_BCVB01000014.1"/>
</dbReference>
<keyword evidence="1" id="KW-0808">Transferase</keyword>
<dbReference type="InterPro" id="IPR000182">
    <property type="entry name" value="GNAT_dom"/>
</dbReference>
<dbReference type="GO" id="GO:0016747">
    <property type="term" value="F:acyltransferase activity, transferring groups other than amino-acyl groups"/>
    <property type="evidence" value="ECO:0007669"/>
    <property type="project" value="InterPro"/>
</dbReference>
<gene>
    <name evidence="1" type="ORF">BG04_2879</name>
</gene>
<dbReference type="CDD" id="cd04301">
    <property type="entry name" value="NAT_SF"/>
    <property type="match status" value="1"/>
</dbReference>
<dbReference type="AlphaFoldDB" id="A0A0B6AV16"/>
<reference evidence="1 2" key="1">
    <citation type="journal article" date="2015" name="Genome Announc.">
        <title>Complete genome sequences for 35 biothreat assay-relevant bacillus species.</title>
        <authorList>
            <person name="Johnson S.L."/>
            <person name="Daligault H.E."/>
            <person name="Davenport K.W."/>
            <person name="Jaissle J."/>
            <person name="Frey K.G."/>
            <person name="Ladner J.T."/>
            <person name="Broomall S.M."/>
            <person name="Bishop-Lilly K.A."/>
            <person name="Bruce D.C."/>
            <person name="Gibbons H.S."/>
            <person name="Coyne S.R."/>
            <person name="Lo C.C."/>
            <person name="Meincke L."/>
            <person name="Munk A.C."/>
            <person name="Koroleva G.I."/>
            <person name="Rosenzweig C.N."/>
            <person name="Palacios G.F."/>
            <person name="Redden C.L."/>
            <person name="Minogue T.D."/>
            <person name="Chain P.S."/>
        </authorList>
    </citation>
    <scope>NUCLEOTIDE SEQUENCE [LARGE SCALE GENOMIC DNA]</scope>
    <source>
        <strain evidence="2">ATCC 14581 / DSM 32 / JCM 2506 / NBRC 15308 / NCIMB 9376 / NCTC 10342 / NRRL B-14308 / VKM B-512</strain>
    </source>
</reference>
<dbReference type="Gene3D" id="3.40.630.30">
    <property type="match status" value="1"/>
</dbReference>
<evidence type="ECO:0000313" key="2">
    <source>
        <dbReference type="Proteomes" id="UP000031829"/>
    </source>
</evidence>
<dbReference type="HOGENOM" id="CLU_056607_3_1_9"/>
<evidence type="ECO:0000313" key="1">
    <source>
        <dbReference type="EMBL" id="AJI24927.1"/>
    </source>
</evidence>
<dbReference type="EMBL" id="CP009920">
    <property type="protein sequence ID" value="AJI24927.1"/>
    <property type="molecule type" value="Genomic_DNA"/>
</dbReference>
<dbReference type="PROSITE" id="PS51186">
    <property type="entry name" value="GNAT"/>
    <property type="match status" value="1"/>
</dbReference>
<proteinExistence type="predicted"/>
<dbReference type="PATRIC" id="fig|592022.4.peg.520"/>
<dbReference type="Pfam" id="PF13673">
    <property type="entry name" value="Acetyltransf_10"/>
    <property type="match status" value="1"/>
</dbReference>
<name>A0A0B6AV16_PRIM2</name>
<dbReference type="KEGG" id="bmeg:BG04_2879"/>
<organism evidence="1 2">
    <name type="scientific">Priestia megaterium (strain ATCC 14581 / DSM 32 / CCUG 1817 / JCM 2506 / NBRC 15308 / NCIMB 9376 / NCTC 10342 / NRRL B-14308 / VKM B-512 / Ford 19)</name>
    <name type="common">Bacillus megaterium</name>
    <dbReference type="NCBI Taxonomy" id="1348623"/>
    <lineage>
        <taxon>Bacteria</taxon>
        <taxon>Bacillati</taxon>
        <taxon>Bacillota</taxon>
        <taxon>Bacilli</taxon>
        <taxon>Bacillales</taxon>
        <taxon>Bacillaceae</taxon>
        <taxon>Priestia</taxon>
    </lineage>
</organism>
<dbReference type="SUPFAM" id="SSF55729">
    <property type="entry name" value="Acyl-CoA N-acyltransferases (Nat)"/>
    <property type="match status" value="1"/>
</dbReference>